<dbReference type="InterPro" id="IPR005025">
    <property type="entry name" value="FMN_Rdtase-like_dom"/>
</dbReference>
<name>A0A7Z7I2D2_9BURK</name>
<dbReference type="SUPFAM" id="SSF52218">
    <property type="entry name" value="Flavoproteins"/>
    <property type="match status" value="1"/>
</dbReference>
<gene>
    <name evidence="6" type="ORF">SAMN05446927_0991</name>
</gene>
<accession>A0A7Z7I2D2</accession>
<dbReference type="PANTHER" id="PTHR43408">
    <property type="entry name" value="FMN REDUCTASE (NADPH)"/>
    <property type="match status" value="1"/>
</dbReference>
<reference evidence="6 7" key="1">
    <citation type="submission" date="2017-09" db="EMBL/GenBank/DDBJ databases">
        <authorList>
            <person name="Varghese N."/>
            <person name="Submissions S."/>
        </authorList>
    </citation>
    <scope>NUCLEOTIDE SEQUENCE [LARGE SCALE GENOMIC DNA]</scope>
    <source>
        <strain evidence="6 7">OK806</strain>
    </source>
</reference>
<evidence type="ECO:0000256" key="2">
    <source>
        <dbReference type="ARBA" id="ARBA00022630"/>
    </source>
</evidence>
<proteinExistence type="inferred from homology"/>
<comment type="caution">
    <text evidence="6">The sequence shown here is derived from an EMBL/GenBank/DDBJ whole genome shotgun (WGS) entry which is preliminary data.</text>
</comment>
<evidence type="ECO:0000256" key="1">
    <source>
        <dbReference type="ARBA" id="ARBA00005990"/>
    </source>
</evidence>
<sequence length="209" mass="22560">MLNKEHTVSYVLTLSGSPAPRSRSTHLLCLAESALRAQGAAVRRIDARELPAAALMHASFDDLAVRQAVELVAHAQAVIIATPLYKASYSGLLKSFLDLLPQRALAHKPVLAFATGGSLAHLLALDYALKPVLASLGARHLLDNVFATERDMLLVDGTYAVTDAIKHRLADAIESLVHALDDAAALRSLRDGRRMSNERPAQEADLFVR</sequence>
<feature type="domain" description="NADPH-dependent FMN reductase-like" evidence="5">
    <location>
        <begin position="11"/>
        <end position="149"/>
    </location>
</feature>
<dbReference type="InterPro" id="IPR020048">
    <property type="entry name" value="NADPH-dep_FMN_reduc_SsuE"/>
</dbReference>
<keyword evidence="7" id="KW-1185">Reference proteome</keyword>
<dbReference type="InterPro" id="IPR051814">
    <property type="entry name" value="NAD(P)H-dep_FMN_reductase"/>
</dbReference>
<protein>
    <submittedName>
        <fullName evidence="6">FMN reductase, SsuE family</fullName>
    </submittedName>
</protein>
<evidence type="ECO:0000313" key="6">
    <source>
        <dbReference type="EMBL" id="SOE55301.1"/>
    </source>
</evidence>
<keyword evidence="2" id="KW-0285">Flavoprotein</keyword>
<evidence type="ECO:0000313" key="7">
    <source>
        <dbReference type="Proteomes" id="UP000219522"/>
    </source>
</evidence>
<evidence type="ECO:0000256" key="3">
    <source>
        <dbReference type="ARBA" id="ARBA00022643"/>
    </source>
</evidence>
<dbReference type="Pfam" id="PF03358">
    <property type="entry name" value="FMN_red"/>
    <property type="match status" value="1"/>
</dbReference>
<dbReference type="Gene3D" id="3.40.50.360">
    <property type="match status" value="1"/>
</dbReference>
<dbReference type="EMBL" id="OCSU01000001">
    <property type="protein sequence ID" value="SOE55301.1"/>
    <property type="molecule type" value="Genomic_DNA"/>
</dbReference>
<dbReference type="NCBIfam" id="TIGR03567">
    <property type="entry name" value="FMN_reduc_SsuE"/>
    <property type="match status" value="1"/>
</dbReference>
<organism evidence="6 7">
    <name type="scientific">Caballeronia arationis</name>
    <dbReference type="NCBI Taxonomy" id="1777142"/>
    <lineage>
        <taxon>Bacteria</taxon>
        <taxon>Pseudomonadati</taxon>
        <taxon>Pseudomonadota</taxon>
        <taxon>Betaproteobacteria</taxon>
        <taxon>Burkholderiales</taxon>
        <taxon>Burkholderiaceae</taxon>
        <taxon>Caballeronia</taxon>
    </lineage>
</organism>
<dbReference type="PANTHER" id="PTHR43408:SF1">
    <property type="entry name" value="FMN REDUCTASE (NADPH)"/>
    <property type="match status" value="1"/>
</dbReference>
<dbReference type="GO" id="GO:0046306">
    <property type="term" value="P:alkanesulfonate catabolic process"/>
    <property type="evidence" value="ECO:0007669"/>
    <property type="project" value="InterPro"/>
</dbReference>
<dbReference type="GO" id="GO:0008752">
    <property type="term" value="F:FMN reductase [NAD(P)H] activity"/>
    <property type="evidence" value="ECO:0007669"/>
    <property type="project" value="InterPro"/>
</dbReference>
<evidence type="ECO:0000256" key="4">
    <source>
        <dbReference type="ARBA" id="ARBA00023002"/>
    </source>
</evidence>
<dbReference type="InterPro" id="IPR029039">
    <property type="entry name" value="Flavoprotein-like_sf"/>
</dbReference>
<evidence type="ECO:0000259" key="5">
    <source>
        <dbReference type="Pfam" id="PF03358"/>
    </source>
</evidence>
<comment type="similarity">
    <text evidence="1">Belongs to the SsuE family.</text>
</comment>
<keyword evidence="4" id="KW-0560">Oxidoreductase</keyword>
<dbReference type="AlphaFoldDB" id="A0A7Z7I2D2"/>
<dbReference type="Proteomes" id="UP000219522">
    <property type="component" value="Unassembled WGS sequence"/>
</dbReference>
<keyword evidence="3" id="KW-0288">FMN</keyword>
<dbReference type="RefSeq" id="WP_235025897.1">
    <property type="nucleotide sequence ID" value="NZ_FCOG02000048.1"/>
</dbReference>